<reference evidence="8" key="1">
    <citation type="submission" date="2025-08" db="UniProtKB">
        <authorList>
            <consortium name="RefSeq"/>
        </authorList>
    </citation>
    <scope>IDENTIFICATION</scope>
</reference>
<feature type="domain" description="SAM" evidence="6">
    <location>
        <begin position="533"/>
        <end position="596"/>
    </location>
</feature>
<keyword evidence="2" id="KW-0677">Repeat</keyword>
<dbReference type="Proteomes" id="UP000694920">
    <property type="component" value="Unplaced"/>
</dbReference>
<dbReference type="Pfam" id="PF07647">
    <property type="entry name" value="SAM_2"/>
    <property type="match status" value="1"/>
</dbReference>
<gene>
    <name evidence="8" type="primary">LOC107268070</name>
</gene>
<dbReference type="CTD" id="39524"/>
<dbReference type="InterPro" id="IPR013761">
    <property type="entry name" value="SAM/pointed_sf"/>
</dbReference>
<dbReference type="KEGG" id="ccin:107268070"/>
<dbReference type="PROSITE" id="PS50105">
    <property type="entry name" value="SAM_DOMAIN"/>
    <property type="match status" value="2"/>
</dbReference>
<evidence type="ECO:0000313" key="7">
    <source>
        <dbReference type="Proteomes" id="UP000694920"/>
    </source>
</evidence>
<dbReference type="InterPro" id="IPR037617">
    <property type="entry name" value="LIPB1/2_SAM_1"/>
</dbReference>
<dbReference type="SUPFAM" id="SSF47769">
    <property type="entry name" value="SAM/Pointed domain"/>
    <property type="match status" value="3"/>
</dbReference>
<dbReference type="Pfam" id="PF00536">
    <property type="entry name" value="SAM_1"/>
    <property type="match status" value="2"/>
</dbReference>
<dbReference type="FunFam" id="1.10.150.50:FF:000007">
    <property type="entry name" value="Liprin-beta-1 isoform 1"/>
    <property type="match status" value="1"/>
</dbReference>
<evidence type="ECO:0000313" key="8">
    <source>
        <dbReference type="RefSeq" id="XP_015595924.1"/>
    </source>
</evidence>
<dbReference type="CDD" id="cd09569">
    <property type="entry name" value="SAM_liprin-beta1_2_repeat3"/>
    <property type="match status" value="1"/>
</dbReference>
<feature type="region of interest" description="Disordered" evidence="5">
    <location>
        <begin position="1"/>
        <end position="99"/>
    </location>
</feature>
<dbReference type="PANTHER" id="PTHR12587:SF14">
    <property type="entry name" value="AT31531P"/>
    <property type="match status" value="1"/>
</dbReference>
<dbReference type="RefSeq" id="XP_015595924.1">
    <property type="nucleotide sequence ID" value="XM_015740438.2"/>
</dbReference>
<dbReference type="Gene3D" id="1.10.150.50">
    <property type="entry name" value="Transcription Factor, Ets-1"/>
    <property type="match status" value="3"/>
</dbReference>
<dbReference type="InterPro" id="IPR058914">
    <property type="entry name" value="LIPB1/2_CC"/>
</dbReference>
<comment type="similarity">
    <text evidence="1">Belongs to the liprin family. Liprin-beta subfamily.</text>
</comment>
<dbReference type="GeneID" id="107268070"/>
<protein>
    <submittedName>
        <fullName evidence="8">Liprin-beta-1 isoform X1</fullName>
    </submittedName>
</protein>
<evidence type="ECO:0000256" key="2">
    <source>
        <dbReference type="ARBA" id="ARBA00022737"/>
    </source>
</evidence>
<evidence type="ECO:0000256" key="1">
    <source>
        <dbReference type="ARBA" id="ARBA00007547"/>
    </source>
</evidence>
<feature type="region of interest" description="Disordered" evidence="5">
    <location>
        <begin position="368"/>
        <end position="396"/>
    </location>
</feature>
<dbReference type="SMART" id="SM00454">
    <property type="entry name" value="SAM"/>
    <property type="match status" value="3"/>
</dbReference>
<feature type="compositionally biased region" description="Low complexity" evidence="5">
    <location>
        <begin position="65"/>
        <end position="78"/>
    </location>
</feature>
<dbReference type="GO" id="GO:0007528">
    <property type="term" value="P:neuromuscular junction development"/>
    <property type="evidence" value="ECO:0007669"/>
    <property type="project" value="TreeGrafter"/>
</dbReference>
<keyword evidence="7" id="KW-1185">Reference proteome</keyword>
<evidence type="ECO:0000256" key="3">
    <source>
        <dbReference type="ARBA" id="ARBA00023054"/>
    </source>
</evidence>
<dbReference type="CDD" id="cd09563">
    <property type="entry name" value="SAM_liprin-beta1_2_repeat1"/>
    <property type="match status" value="1"/>
</dbReference>
<dbReference type="InterPro" id="IPR001660">
    <property type="entry name" value="SAM"/>
</dbReference>
<dbReference type="InterPro" id="IPR037618">
    <property type="entry name" value="LIPB1/2_SAM_2nd"/>
</dbReference>
<feature type="region of interest" description="Disordered" evidence="5">
    <location>
        <begin position="205"/>
        <end position="240"/>
    </location>
</feature>
<feature type="domain" description="SAM" evidence="6">
    <location>
        <begin position="459"/>
        <end position="523"/>
    </location>
</feature>
<sequence length="767" mass="85268">MKKDEELLIRRKKMEDSWSSGSTVERQDLDPILEEEDKSQSKDSQSDSSDATSTLKRWDCRWTPSEAYDSSGTSSTSEQGEEYAEDYPRGVAIDLPGPPSNSHSACRSQGCLCQACLLGYARVIALQGSVPNVCTASANVAHLASLPPLYATPCSSISSELPYRSTKESSPMRYINTGSHCHSQKISTAQMAKECNLRAAGLRATSTTSLPPNPSRCAGSLDRRRRRLRNRSERDQRARSHSDLICCDRERIQYCSHQQFQYASNPYMNSYNSNTEERLKKLENERGALHMEISVLSEQVDAQSSKIHELENLLQEKKDSLRQMEEALQKEMLSRSALETQKLELLSSLSEIKLRHASLEHENLALRSSSPLSNGERFSRHAGQYSSLPRPPTSSKKGVVFGKVSNLTPGSHTTVPLAIRGSSARCLSAPILAEEEKIVIGEAAPQPEPTPLPKPLAELSMEDVSDWLSRLGLECYAGELRRWGATGTKLLDTTQNQIEKELDIKNTLHRKKLLYAIECERCNGVGFLGSEKMDSAAVLRWLDDIGLPQHKEAFHNAKVDGRVLHRLTTEDLLNLGVTAQLHAASLRRGIQVLRDLNFNFDNLERRSINGNGADGSNVAMWTNHRVMEWLRVVDLAEYAPNMRGSGVHGGLMVYEGRFTSELLATLLSIPPVKTLLRRHLTTHFNQLLGREVVQHKREIESTLGFVPLTLTARLKVPKKSQFTLKRKKSKNEVDYGNLVCPLDPSPPGTPSTPSSTPGSPNLNSPTL</sequence>
<feature type="compositionally biased region" description="Basic and acidic residues" evidence="5">
    <location>
        <begin position="230"/>
        <end position="240"/>
    </location>
</feature>
<dbReference type="PANTHER" id="PTHR12587">
    <property type="entry name" value="LAR INTERACTING PROTEIN LIP -RELATED PROTEIN"/>
    <property type="match status" value="1"/>
</dbReference>
<feature type="compositionally biased region" description="Basic and acidic residues" evidence="5">
    <location>
        <begin position="1"/>
        <end position="16"/>
    </location>
</feature>
<organism evidence="7 8">
    <name type="scientific">Cephus cinctus</name>
    <name type="common">Wheat stem sawfly</name>
    <dbReference type="NCBI Taxonomy" id="211228"/>
    <lineage>
        <taxon>Eukaryota</taxon>
        <taxon>Metazoa</taxon>
        <taxon>Ecdysozoa</taxon>
        <taxon>Arthropoda</taxon>
        <taxon>Hexapoda</taxon>
        <taxon>Insecta</taxon>
        <taxon>Pterygota</taxon>
        <taxon>Neoptera</taxon>
        <taxon>Endopterygota</taxon>
        <taxon>Hymenoptera</taxon>
        <taxon>Cephoidea</taxon>
        <taxon>Cephidae</taxon>
        <taxon>Cephus</taxon>
    </lineage>
</organism>
<keyword evidence="3 4" id="KW-0175">Coiled coil</keyword>
<dbReference type="GO" id="GO:0048786">
    <property type="term" value="C:presynaptic active zone"/>
    <property type="evidence" value="ECO:0007669"/>
    <property type="project" value="TreeGrafter"/>
</dbReference>
<dbReference type="CDD" id="cd09566">
    <property type="entry name" value="SAM_liprin-beta1_2_repeat2"/>
    <property type="match status" value="1"/>
</dbReference>
<evidence type="ECO:0000259" key="6">
    <source>
        <dbReference type="PROSITE" id="PS50105"/>
    </source>
</evidence>
<dbReference type="InterPro" id="IPR029515">
    <property type="entry name" value="Liprin"/>
</dbReference>
<accession>A0AAJ7BWE0</accession>
<feature type="coiled-coil region" evidence="4">
    <location>
        <begin position="272"/>
        <end position="341"/>
    </location>
</feature>
<evidence type="ECO:0000256" key="5">
    <source>
        <dbReference type="SAM" id="MobiDB-lite"/>
    </source>
</evidence>
<dbReference type="Pfam" id="PF26022">
    <property type="entry name" value="CC_Liprin_beta"/>
    <property type="match status" value="1"/>
</dbReference>
<evidence type="ECO:0000256" key="4">
    <source>
        <dbReference type="SAM" id="Coils"/>
    </source>
</evidence>
<proteinExistence type="inferred from homology"/>
<dbReference type="AlphaFoldDB" id="A0AAJ7BWE0"/>
<feature type="region of interest" description="Disordered" evidence="5">
    <location>
        <begin position="735"/>
        <end position="767"/>
    </location>
</feature>
<feature type="compositionally biased region" description="Low complexity" evidence="5">
    <location>
        <begin position="751"/>
        <end position="767"/>
    </location>
</feature>
<name>A0AAJ7BWE0_CEPCN</name>
<dbReference type="InterPro" id="IPR037619">
    <property type="entry name" value="LIPB1/2_SAM_3rd"/>
</dbReference>